<dbReference type="Pfam" id="PF22787">
    <property type="entry name" value="Tag1_M"/>
    <property type="match status" value="1"/>
</dbReference>
<feature type="transmembrane region" description="Helical" evidence="2">
    <location>
        <begin position="39"/>
        <end position="58"/>
    </location>
</feature>
<reference evidence="7" key="1">
    <citation type="submission" date="2015-10" db="EMBL/GenBank/DDBJ databases">
        <authorList>
            <person name="Devillers H."/>
        </authorList>
    </citation>
    <scope>NUCLEOTIDE SEQUENCE [LARGE SCALE GENOMIC DNA]</scope>
</reference>
<name>A0A0P1KP96_9SACH</name>
<dbReference type="InterPro" id="IPR046368">
    <property type="entry name" value="Tag1"/>
</dbReference>
<dbReference type="InterPro" id="IPR055012">
    <property type="entry name" value="Tag1_N"/>
</dbReference>
<gene>
    <name evidence="6" type="ORF">LAQU0_S02e04786g</name>
</gene>
<dbReference type="PANTHER" id="PTHR35895:SF3">
    <property type="entry name" value="PRE-RRNA PROCESSING PROTEIN"/>
    <property type="match status" value="1"/>
</dbReference>
<dbReference type="PANTHER" id="PTHR35895">
    <property type="entry name" value="CHROMOSOME 16, WHOLE GENOME SHOTGUN SEQUENCE"/>
    <property type="match status" value="1"/>
</dbReference>
<organism evidence="6 7">
    <name type="scientific">Lachancea quebecensis</name>
    <dbReference type="NCBI Taxonomy" id="1654605"/>
    <lineage>
        <taxon>Eukaryota</taxon>
        <taxon>Fungi</taxon>
        <taxon>Dikarya</taxon>
        <taxon>Ascomycota</taxon>
        <taxon>Saccharomycotina</taxon>
        <taxon>Saccharomycetes</taxon>
        <taxon>Saccharomycetales</taxon>
        <taxon>Saccharomycetaceae</taxon>
        <taxon>Lachancea</taxon>
    </lineage>
</organism>
<dbReference type="EMBL" id="LN890542">
    <property type="protein sequence ID" value="CUS21053.1"/>
    <property type="molecule type" value="Genomic_DNA"/>
</dbReference>
<proteinExistence type="predicted"/>
<dbReference type="AlphaFoldDB" id="A0A0P1KP96"/>
<evidence type="ECO:0000313" key="6">
    <source>
        <dbReference type="EMBL" id="CUS21053.1"/>
    </source>
</evidence>
<dbReference type="InterPro" id="IPR055010">
    <property type="entry name" value="Tag1_M"/>
</dbReference>
<feature type="domain" description="Tag1 C-terminal" evidence="4">
    <location>
        <begin position="490"/>
        <end position="602"/>
    </location>
</feature>
<keyword evidence="2" id="KW-0812">Transmembrane</keyword>
<sequence>MESQDLEQQPLLRPEPHYETTSPPPQKTTKTRRRGWSKVILGFTVILLLHAGIALWVARYIPSQKLIEDYYEDATNIKLRHLAFDGWYSDSDGSHIENDENPKYLKLRAQLDVWFDYDQVHKFENSSASVRKQQTIRFMSQSVVKSICFDFGTIRAFNDNETASQDLGTIIIPTRTCIDVRHQKVSQLDVPILFRPDAKNVASVIMKIWKGEFKNLELWSSLDVRLSKNVLNKWDLPLWKLKIARLDWKQFLKLDSISSYLDSIQAAFNQAVEVQNLEIRDDVNNNMNLRISVNYTVPEEINGIMAFPKDSVFPPTSWKIQLPGCDPRYPVSLENAVFHAPAILLNNLNAGESTTMNIVGSIEGPLPDDLLYQVCSSDEENVVTPVNLLLNKIFNATELLQFEILGHGYTDSPASILPSEFMEQLLPSIQQPINANLSLDSNNLVEYVTVEGMRLKWIQSGWDERKLTITGKVIAVVNLPYYNSAFAGGDETVAIEKIKGLTKLFHNDVHFVNVPMDVWLNADSEFLPTEDTMHNQLSVSFDIAHQDVEIVNSFELTRCLNEILIHGQAQVHVEGKLDLMVDTKLGAIVVLGLEGEGTTTVKK</sequence>
<protein>
    <submittedName>
        <fullName evidence="6">LAQU0S02e04786g1_1</fullName>
    </submittedName>
</protein>
<feature type="domain" description="Tag1 N-terminal" evidence="3">
    <location>
        <begin position="62"/>
        <end position="253"/>
    </location>
</feature>
<evidence type="ECO:0000256" key="1">
    <source>
        <dbReference type="SAM" id="MobiDB-lite"/>
    </source>
</evidence>
<evidence type="ECO:0000259" key="4">
    <source>
        <dbReference type="Pfam" id="PF22786"/>
    </source>
</evidence>
<dbReference type="Pfam" id="PF22786">
    <property type="entry name" value="Tag1_C"/>
    <property type="match status" value="1"/>
</dbReference>
<dbReference type="InterPro" id="IPR055011">
    <property type="entry name" value="Tag1_C"/>
</dbReference>
<evidence type="ECO:0000259" key="5">
    <source>
        <dbReference type="Pfam" id="PF22787"/>
    </source>
</evidence>
<evidence type="ECO:0000259" key="3">
    <source>
        <dbReference type="Pfam" id="PF20775"/>
    </source>
</evidence>
<keyword evidence="2" id="KW-0472">Membrane</keyword>
<keyword evidence="2" id="KW-1133">Transmembrane helix</keyword>
<dbReference type="Pfam" id="PF20775">
    <property type="entry name" value="Tag1_N"/>
    <property type="match status" value="1"/>
</dbReference>
<accession>A0A0P1KP96</accession>
<feature type="region of interest" description="Disordered" evidence="1">
    <location>
        <begin position="1"/>
        <end position="33"/>
    </location>
</feature>
<evidence type="ECO:0000313" key="7">
    <source>
        <dbReference type="Proteomes" id="UP000236544"/>
    </source>
</evidence>
<dbReference type="GO" id="GO:0000329">
    <property type="term" value="C:fungal-type vacuole membrane"/>
    <property type="evidence" value="ECO:0007669"/>
    <property type="project" value="InterPro"/>
</dbReference>
<feature type="domain" description="Tag1 middle barrel-like" evidence="5">
    <location>
        <begin position="270"/>
        <end position="434"/>
    </location>
</feature>
<evidence type="ECO:0000256" key="2">
    <source>
        <dbReference type="SAM" id="Phobius"/>
    </source>
</evidence>
<keyword evidence="7" id="KW-1185">Reference proteome</keyword>
<dbReference type="OrthoDB" id="5596576at2759"/>
<dbReference type="Proteomes" id="UP000236544">
    <property type="component" value="Unassembled WGS sequence"/>
</dbReference>